<dbReference type="Gene3D" id="1.20.120.890">
    <property type="entry name" value="tRNA(Met) cytidine acetyltransferase, tail domain"/>
    <property type="match status" value="1"/>
</dbReference>
<dbReference type="HAMAP" id="MF_01886">
    <property type="entry name" value="tRNA_acetyltr_TmcA"/>
    <property type="match status" value="1"/>
</dbReference>
<evidence type="ECO:0000256" key="9">
    <source>
        <dbReference type="HAMAP-Rule" id="MF_01886"/>
    </source>
</evidence>
<dbReference type="AlphaFoldDB" id="A0A831RXQ9"/>
<dbReference type="InterPro" id="IPR024914">
    <property type="entry name" value="tRNA_acetyltr_TmcA"/>
</dbReference>
<dbReference type="PANTHER" id="PTHR10925">
    <property type="entry name" value="N-ACETYLTRANSFERASE 10"/>
    <property type="match status" value="1"/>
</dbReference>
<reference evidence="12" key="1">
    <citation type="journal article" date="2020" name="mSystems">
        <title>Genome- and Community-Level Interaction Insights into Carbon Utilization and Element Cycling Functions of Hydrothermarchaeota in Hydrothermal Sediment.</title>
        <authorList>
            <person name="Zhou Z."/>
            <person name="Liu Y."/>
            <person name="Xu W."/>
            <person name="Pan J."/>
            <person name="Luo Z.H."/>
            <person name="Li M."/>
        </authorList>
    </citation>
    <scope>NUCLEOTIDE SEQUENCE [LARGE SCALE GENOMIC DNA]</scope>
    <source>
        <strain evidence="12">HyVt-458</strain>
    </source>
</reference>
<dbReference type="GO" id="GO:0005737">
    <property type="term" value="C:cytoplasm"/>
    <property type="evidence" value="ECO:0007669"/>
    <property type="project" value="UniProtKB-SubCell"/>
</dbReference>
<keyword evidence="7 9" id="KW-0694">RNA-binding</keyword>
<dbReference type="Gene3D" id="3.40.50.11040">
    <property type="match status" value="1"/>
</dbReference>
<feature type="binding site" evidence="9">
    <location>
        <position position="512"/>
    </location>
    <ligand>
        <name>acetyl-CoA</name>
        <dbReference type="ChEBI" id="CHEBI:57288"/>
    </ligand>
</feature>
<dbReference type="CDD" id="cd04301">
    <property type="entry name" value="NAT_SF"/>
    <property type="match status" value="1"/>
</dbReference>
<keyword evidence="3 9" id="KW-0808">Transferase</keyword>
<evidence type="ECO:0000259" key="11">
    <source>
        <dbReference type="PROSITE" id="PS51192"/>
    </source>
</evidence>
<dbReference type="GO" id="GO:0002101">
    <property type="term" value="P:tRNA wobble cytosine modification"/>
    <property type="evidence" value="ECO:0007669"/>
    <property type="project" value="UniProtKB-UniRule"/>
</dbReference>
<keyword evidence="1 9" id="KW-0963">Cytoplasm</keyword>
<dbReference type="GO" id="GO:0051391">
    <property type="term" value="P:tRNA acetylation"/>
    <property type="evidence" value="ECO:0007669"/>
    <property type="project" value="UniProtKB-UniRule"/>
</dbReference>
<evidence type="ECO:0000256" key="3">
    <source>
        <dbReference type="ARBA" id="ARBA00022679"/>
    </source>
</evidence>
<dbReference type="InterPro" id="IPR000182">
    <property type="entry name" value="GNAT_dom"/>
</dbReference>
<comment type="catalytic activity">
    <reaction evidence="9">
        <text>cytidine(34) in elongator tRNA(Met) + acetyl-CoA + ATP + H2O = N(4)-acetylcytidine(34) in elongator tRNA(Met) + ADP + phosphate + CoA + H(+)</text>
        <dbReference type="Rhea" id="RHEA:43788"/>
        <dbReference type="Rhea" id="RHEA-COMP:10693"/>
        <dbReference type="Rhea" id="RHEA-COMP:10694"/>
        <dbReference type="ChEBI" id="CHEBI:15377"/>
        <dbReference type="ChEBI" id="CHEBI:15378"/>
        <dbReference type="ChEBI" id="CHEBI:30616"/>
        <dbReference type="ChEBI" id="CHEBI:43474"/>
        <dbReference type="ChEBI" id="CHEBI:57287"/>
        <dbReference type="ChEBI" id="CHEBI:57288"/>
        <dbReference type="ChEBI" id="CHEBI:74900"/>
        <dbReference type="ChEBI" id="CHEBI:82748"/>
        <dbReference type="ChEBI" id="CHEBI:456216"/>
        <dbReference type="EC" id="2.3.1.193"/>
    </reaction>
</comment>
<dbReference type="SUPFAM" id="SSF52540">
    <property type="entry name" value="P-loop containing nucleoside triphosphate hydrolases"/>
    <property type="match status" value="1"/>
</dbReference>
<keyword evidence="5 9" id="KW-0547">Nucleotide-binding</keyword>
<dbReference type="PROSITE" id="PS51192">
    <property type="entry name" value="HELICASE_ATP_BIND_1"/>
    <property type="match status" value="1"/>
</dbReference>
<dbReference type="GO" id="GO:0051392">
    <property type="term" value="F:tRNA cytidine N4-acetyltransferase activity"/>
    <property type="evidence" value="ECO:0007669"/>
    <property type="project" value="UniProtKB-UniRule"/>
</dbReference>
<dbReference type="Proteomes" id="UP000886339">
    <property type="component" value="Unassembled WGS sequence"/>
</dbReference>
<comment type="subcellular location">
    <subcellularLocation>
        <location evidence="9">Cytoplasm</location>
    </subcellularLocation>
</comment>
<feature type="binding site" evidence="9">
    <location>
        <begin position="465"/>
        <end position="467"/>
    </location>
    <ligand>
        <name>acetyl-CoA</name>
        <dbReference type="ChEBI" id="CHEBI:57288"/>
    </ligand>
</feature>
<accession>A0A831RXQ9</accession>
<evidence type="ECO:0000256" key="8">
    <source>
        <dbReference type="ARBA" id="ARBA00023315"/>
    </source>
</evidence>
<gene>
    <name evidence="9" type="primary">tmcA</name>
    <name evidence="12" type="ORF">ENJ12_05810</name>
</gene>
<sequence length="670" mass="73787">MTPVNPHSSSAARYRWRGFCLIAGSREQGYSRAEKRVADSSFVWIGRKPPAWLEKALPPEKIDGLLGQEVTSLVFDAHDGFDADVFAIAVGLVTGGGQFLLLTPPLAQWQASGSRFLRRLAGLLEKSAPYTCLSEVLPAEEDHAIATAEQVKIIEALRHVVHGHRKRPLVVVADRGRGKSAAFGMAAATVLAEGGRTVLVTAPRRRATLALFRHAALALPEVQEHKGLLERDDSRMQFVAPDELLRTLPACDLLLVDEAAGIPVPMLEQLLLHYRRIAFSTTVHGYEGSGRGFDLRFSSVLDRHRPQWKKLLMHEPVRWAADDPLEKFTFRALLLDAEPAVMAGDVAFDVERMVVEQLHRDELLQNEALLRQLFGLLISAHYRTTPADLQQLMDAQNLHLWVAWLDECPVGAMLVAEEGPLPQALHEPVMNGKRRPADHLLPLTLATRCGCPEVLDLHCERVVRIAVHPALQQRGIGSRLLQVLRDSAPDRRVDLLGSSFGATPELVRFWRRNGFDPVRLGYRREASSGAHSVLVLQGLSPAAQSVQAASREGFEDRFPLQLAEVFSGLAPALVKVLMRGADGRVPRLSQADLVSLGAFSDGGRQYLDCLGALYRLALCQLADGADGTEILVFKLLQKRSWQDVASAMGLPGKKAVETRLRQHVALFLAS</sequence>
<evidence type="ECO:0000256" key="1">
    <source>
        <dbReference type="ARBA" id="ARBA00022490"/>
    </source>
</evidence>
<evidence type="ECO:0000313" key="12">
    <source>
        <dbReference type="EMBL" id="HEC06343.1"/>
    </source>
</evidence>
<dbReference type="GO" id="GO:1990883">
    <property type="term" value="F:18S rRNA cytidine N-acetyltransferase activity"/>
    <property type="evidence" value="ECO:0007669"/>
    <property type="project" value="TreeGrafter"/>
</dbReference>
<dbReference type="InterPro" id="IPR016181">
    <property type="entry name" value="Acyl_CoA_acyltransferase"/>
</dbReference>
<evidence type="ECO:0000256" key="4">
    <source>
        <dbReference type="ARBA" id="ARBA00022694"/>
    </source>
</evidence>
<dbReference type="EC" id="2.3.1.193" evidence="9"/>
<dbReference type="InterPro" id="IPR014001">
    <property type="entry name" value="Helicase_ATP-bd"/>
</dbReference>
<proteinExistence type="inferred from homology"/>
<dbReference type="Pfam" id="PF13718">
    <property type="entry name" value="GNAT_acetyltr_2"/>
    <property type="match status" value="2"/>
</dbReference>
<comment type="similarity">
    <text evidence="9">Belongs to the TmcA family.</text>
</comment>
<keyword evidence="6 9" id="KW-0067">ATP-binding</keyword>
<keyword evidence="2 9" id="KW-0820">tRNA-binding</keyword>
<feature type="domain" description="Helicase ATP-binding" evidence="11">
    <location>
        <begin position="160"/>
        <end position="301"/>
    </location>
</feature>
<dbReference type="EMBL" id="DRLF01000206">
    <property type="protein sequence ID" value="HEC06343.1"/>
    <property type="molecule type" value="Genomic_DNA"/>
</dbReference>
<name>A0A831RXQ9_9GAMM</name>
<feature type="domain" description="N-acetyltransferase" evidence="10">
    <location>
        <begin position="353"/>
        <end position="540"/>
    </location>
</feature>
<feature type="binding site" evidence="9">
    <location>
        <position position="318"/>
    </location>
    <ligand>
        <name>ATP</name>
        <dbReference type="ChEBI" id="CHEBI:30616"/>
    </ligand>
</feature>
<dbReference type="GO" id="GO:0000049">
    <property type="term" value="F:tRNA binding"/>
    <property type="evidence" value="ECO:0007669"/>
    <property type="project" value="UniProtKB-UniRule"/>
</dbReference>
<evidence type="ECO:0000256" key="5">
    <source>
        <dbReference type="ARBA" id="ARBA00022741"/>
    </source>
</evidence>
<evidence type="ECO:0000256" key="2">
    <source>
        <dbReference type="ARBA" id="ARBA00022555"/>
    </source>
</evidence>
<dbReference type="SUPFAM" id="SSF55729">
    <property type="entry name" value="Acyl-CoA N-acyltransferases (Nat)"/>
    <property type="match status" value="1"/>
</dbReference>
<dbReference type="GO" id="GO:0005524">
    <property type="term" value="F:ATP binding"/>
    <property type="evidence" value="ECO:0007669"/>
    <property type="project" value="UniProtKB-UniRule"/>
</dbReference>
<feature type="binding site" evidence="9">
    <location>
        <position position="505"/>
    </location>
    <ligand>
        <name>acetyl-CoA</name>
        <dbReference type="ChEBI" id="CHEBI:57288"/>
    </ligand>
</feature>
<comment type="function">
    <text evidence="9">Catalyzes the formation of N(4)-acetylcytidine (ac(4)C) at the wobble position of tRNA(Met), by using acetyl-CoA as an acetyl donor and ATP (or GTP).</text>
</comment>
<dbReference type="GO" id="GO:1904812">
    <property type="term" value="P:rRNA acetylation involved in maturation of SSU-rRNA"/>
    <property type="evidence" value="ECO:0007669"/>
    <property type="project" value="TreeGrafter"/>
</dbReference>
<evidence type="ECO:0000259" key="10">
    <source>
        <dbReference type="PROSITE" id="PS51186"/>
    </source>
</evidence>
<dbReference type="InterPro" id="IPR027417">
    <property type="entry name" value="P-loop_NTPase"/>
</dbReference>
<dbReference type="Pfam" id="PF05127">
    <property type="entry name" value="NAT10_TcmA_helicase"/>
    <property type="match status" value="1"/>
</dbReference>
<evidence type="ECO:0000256" key="6">
    <source>
        <dbReference type="ARBA" id="ARBA00022840"/>
    </source>
</evidence>
<keyword evidence="8 9" id="KW-0012">Acyltransferase</keyword>
<dbReference type="Pfam" id="PF08351">
    <property type="entry name" value="TmcA_N"/>
    <property type="match status" value="1"/>
</dbReference>
<evidence type="ECO:0000256" key="7">
    <source>
        <dbReference type="ARBA" id="ARBA00022884"/>
    </source>
</evidence>
<dbReference type="InterPro" id="IPR038321">
    <property type="entry name" value="TmcA_C_sf"/>
</dbReference>
<dbReference type="InterPro" id="IPR032672">
    <property type="entry name" value="TmcA/NAT10/Kre33"/>
</dbReference>
<keyword evidence="4 9" id="KW-0819">tRNA processing</keyword>
<dbReference type="PANTHER" id="PTHR10925:SF5">
    <property type="entry name" value="RNA CYTIDINE ACETYLTRANSFERASE"/>
    <property type="match status" value="1"/>
</dbReference>
<protein>
    <recommendedName>
        <fullName evidence="9">tRNA(Met) cytidine acetyltransferase TmcA</fullName>
        <ecNumber evidence="9">2.3.1.193</ecNumber>
    </recommendedName>
</protein>
<feature type="binding site" evidence="9">
    <location>
        <position position="150"/>
    </location>
    <ligand>
        <name>ATP</name>
        <dbReference type="ChEBI" id="CHEBI:30616"/>
    </ligand>
</feature>
<comment type="caution">
    <text evidence="9">Lacks conserved residue(s) required for the propagation of feature annotation.</text>
</comment>
<comment type="caution">
    <text evidence="12">The sequence shown here is derived from an EMBL/GenBank/DDBJ whole genome shotgun (WGS) entry which is preliminary data.</text>
</comment>
<dbReference type="Gene3D" id="3.40.50.300">
    <property type="entry name" value="P-loop containing nucleotide triphosphate hydrolases"/>
    <property type="match status" value="1"/>
</dbReference>
<dbReference type="InterPro" id="IPR013562">
    <property type="entry name" value="TmcA/NAT10_N"/>
</dbReference>
<dbReference type="Gene3D" id="3.40.630.30">
    <property type="match status" value="1"/>
</dbReference>
<dbReference type="PROSITE" id="PS51186">
    <property type="entry name" value="GNAT"/>
    <property type="match status" value="1"/>
</dbReference>
<organism evidence="12">
    <name type="scientific">Thiolapillus brandeum</name>
    <dbReference type="NCBI Taxonomy" id="1076588"/>
    <lineage>
        <taxon>Bacteria</taxon>
        <taxon>Pseudomonadati</taxon>
        <taxon>Pseudomonadota</taxon>
        <taxon>Gammaproteobacteria</taxon>
        <taxon>Chromatiales</taxon>
        <taxon>Sedimenticolaceae</taxon>
        <taxon>Thiolapillus</taxon>
    </lineage>
</organism>
<dbReference type="InterPro" id="IPR007807">
    <property type="entry name" value="TcmA/NAT10_helicase"/>
</dbReference>